<organism evidence="5 6">
    <name type="scientific">Gryllotalpicola reticulitermitis</name>
    <dbReference type="NCBI Taxonomy" id="1184153"/>
    <lineage>
        <taxon>Bacteria</taxon>
        <taxon>Bacillati</taxon>
        <taxon>Actinomycetota</taxon>
        <taxon>Actinomycetes</taxon>
        <taxon>Micrococcales</taxon>
        <taxon>Microbacteriaceae</taxon>
        <taxon>Gryllotalpicola</taxon>
    </lineage>
</organism>
<dbReference type="InterPro" id="IPR036388">
    <property type="entry name" value="WH-like_DNA-bd_sf"/>
</dbReference>
<dbReference type="PANTHER" id="PTHR43537">
    <property type="entry name" value="TRANSCRIPTIONAL REGULATOR, GNTR FAMILY"/>
    <property type="match status" value="1"/>
</dbReference>
<gene>
    <name evidence="5" type="ORF">ACFOYW_07900</name>
</gene>
<dbReference type="InterPro" id="IPR036390">
    <property type="entry name" value="WH_DNA-bd_sf"/>
</dbReference>
<dbReference type="SMART" id="SM00345">
    <property type="entry name" value="HTH_GNTR"/>
    <property type="match status" value="1"/>
</dbReference>
<name>A0ABV8Q4K0_9MICO</name>
<dbReference type="InterPro" id="IPR011711">
    <property type="entry name" value="GntR_C"/>
</dbReference>
<dbReference type="PROSITE" id="PS50949">
    <property type="entry name" value="HTH_GNTR"/>
    <property type="match status" value="1"/>
</dbReference>
<dbReference type="InterPro" id="IPR008920">
    <property type="entry name" value="TF_FadR/GntR_C"/>
</dbReference>
<dbReference type="InterPro" id="IPR000524">
    <property type="entry name" value="Tscrpt_reg_HTH_GntR"/>
</dbReference>
<evidence type="ECO:0000256" key="2">
    <source>
        <dbReference type="ARBA" id="ARBA00023125"/>
    </source>
</evidence>
<keyword evidence="3" id="KW-0804">Transcription</keyword>
<evidence type="ECO:0000256" key="1">
    <source>
        <dbReference type="ARBA" id="ARBA00023015"/>
    </source>
</evidence>
<dbReference type="Proteomes" id="UP001595900">
    <property type="component" value="Unassembled WGS sequence"/>
</dbReference>
<dbReference type="EMBL" id="JBHSCN010000005">
    <property type="protein sequence ID" value="MFC4243295.1"/>
    <property type="molecule type" value="Genomic_DNA"/>
</dbReference>
<dbReference type="SUPFAM" id="SSF48008">
    <property type="entry name" value="GntR ligand-binding domain-like"/>
    <property type="match status" value="1"/>
</dbReference>
<accession>A0ABV8Q4K0</accession>
<dbReference type="PANTHER" id="PTHR43537:SF44">
    <property type="entry name" value="GNTR FAMILY REGULATORY PROTEIN"/>
    <property type="match status" value="1"/>
</dbReference>
<evidence type="ECO:0000313" key="6">
    <source>
        <dbReference type="Proteomes" id="UP001595900"/>
    </source>
</evidence>
<dbReference type="Pfam" id="PF07729">
    <property type="entry name" value="FCD"/>
    <property type="match status" value="1"/>
</dbReference>
<dbReference type="RefSeq" id="WP_390228311.1">
    <property type="nucleotide sequence ID" value="NZ_JBHSCN010000005.1"/>
</dbReference>
<protein>
    <submittedName>
        <fullName evidence="5">FadR/GntR family transcriptional regulator</fullName>
    </submittedName>
</protein>
<dbReference type="SMART" id="SM00895">
    <property type="entry name" value="FCD"/>
    <property type="match status" value="1"/>
</dbReference>
<keyword evidence="1" id="KW-0805">Transcription regulation</keyword>
<keyword evidence="6" id="KW-1185">Reference proteome</keyword>
<evidence type="ECO:0000313" key="5">
    <source>
        <dbReference type="EMBL" id="MFC4243295.1"/>
    </source>
</evidence>
<comment type="caution">
    <text evidence="5">The sequence shown here is derived from an EMBL/GenBank/DDBJ whole genome shotgun (WGS) entry which is preliminary data.</text>
</comment>
<dbReference type="Gene3D" id="1.20.120.530">
    <property type="entry name" value="GntR ligand-binding domain-like"/>
    <property type="match status" value="1"/>
</dbReference>
<reference evidence="6" key="1">
    <citation type="journal article" date="2019" name="Int. J. Syst. Evol. Microbiol.">
        <title>The Global Catalogue of Microorganisms (GCM) 10K type strain sequencing project: providing services to taxonomists for standard genome sequencing and annotation.</title>
        <authorList>
            <consortium name="The Broad Institute Genomics Platform"/>
            <consortium name="The Broad Institute Genome Sequencing Center for Infectious Disease"/>
            <person name="Wu L."/>
            <person name="Ma J."/>
        </authorList>
    </citation>
    <scope>NUCLEOTIDE SEQUENCE [LARGE SCALE GENOMIC DNA]</scope>
    <source>
        <strain evidence="6">CGMCC 1.10363</strain>
    </source>
</reference>
<feature type="domain" description="HTH gntR-type" evidence="4">
    <location>
        <begin position="8"/>
        <end position="75"/>
    </location>
</feature>
<evidence type="ECO:0000259" key="4">
    <source>
        <dbReference type="PROSITE" id="PS50949"/>
    </source>
</evidence>
<proteinExistence type="predicted"/>
<sequence>MTDAARWEAVHDGLSEQLGAAIVQGRYPPGARLYSGDIADEQHVSRSAVREVVRVLETLGLVRVRRKAGIEVQPSSEWSHYSPDVIRWRLAGPARLQQLHELSQLRSAAEPLAARLAAVAATDAERQALAQAAHDMALHSHRANERDYLDADIRFHRALLEASGNPMLAGLAGAIESVLIGRTEHALMPDEANPAALRLHRELAFAVATRDADGASVAANQIVKEADDAVQTLDD</sequence>
<dbReference type="Gene3D" id="1.10.10.10">
    <property type="entry name" value="Winged helix-like DNA-binding domain superfamily/Winged helix DNA-binding domain"/>
    <property type="match status" value="1"/>
</dbReference>
<dbReference type="Pfam" id="PF00392">
    <property type="entry name" value="GntR"/>
    <property type="match status" value="1"/>
</dbReference>
<evidence type="ECO:0000256" key="3">
    <source>
        <dbReference type="ARBA" id="ARBA00023163"/>
    </source>
</evidence>
<keyword evidence="2" id="KW-0238">DNA-binding</keyword>
<dbReference type="SUPFAM" id="SSF46785">
    <property type="entry name" value="Winged helix' DNA-binding domain"/>
    <property type="match status" value="1"/>
</dbReference>